<name>A0ABX2FJD3_9BACT</name>
<evidence type="ECO:0008006" key="3">
    <source>
        <dbReference type="Google" id="ProtNLM"/>
    </source>
</evidence>
<dbReference type="Proteomes" id="UP000779507">
    <property type="component" value="Unassembled WGS sequence"/>
</dbReference>
<evidence type="ECO:0000313" key="2">
    <source>
        <dbReference type="Proteomes" id="UP000779507"/>
    </source>
</evidence>
<sequence length="200" mass="21415">MDPALGTFSEDPRADWLTEPDDRRMRLLRDFWYDDPAGRRWPAPAGSVVDGASIPAALWSAVGSPYTGPYRRASIVHDVACDTPAVPRADADKMFYQACRAGGCSAAYAELLYAGVRIGAHLPRVRLWAGAAARPQLARGAAPAALADESIRTTFWEIAADLDARRTTGTFASATAVADADSFAQVAAIVDRHLAAKARQ</sequence>
<evidence type="ECO:0000313" key="1">
    <source>
        <dbReference type="EMBL" id="NRT17230.1"/>
    </source>
</evidence>
<comment type="caution">
    <text evidence="1">The sequence shown here is derived from an EMBL/GenBank/DDBJ whole genome shotgun (WGS) entry which is preliminary data.</text>
</comment>
<protein>
    <recommendedName>
        <fullName evidence="3">DUF1353 domain-containing protein</fullName>
    </recommendedName>
</protein>
<keyword evidence="2" id="KW-1185">Reference proteome</keyword>
<dbReference type="RefSeq" id="WP_217425602.1">
    <property type="nucleotide sequence ID" value="NZ_JABSNP010000001.1"/>
</dbReference>
<organism evidence="1 2">
    <name type="scientific">Hymenobacter caeli</name>
    <dbReference type="NCBI Taxonomy" id="2735894"/>
    <lineage>
        <taxon>Bacteria</taxon>
        <taxon>Pseudomonadati</taxon>
        <taxon>Bacteroidota</taxon>
        <taxon>Cytophagia</taxon>
        <taxon>Cytophagales</taxon>
        <taxon>Hymenobacteraceae</taxon>
        <taxon>Hymenobacter</taxon>
    </lineage>
</organism>
<proteinExistence type="predicted"/>
<dbReference type="EMBL" id="JABSNP010000001">
    <property type="protein sequence ID" value="NRT17230.1"/>
    <property type="molecule type" value="Genomic_DNA"/>
</dbReference>
<accession>A0ABX2FJD3</accession>
<dbReference type="InterPro" id="IPR010767">
    <property type="entry name" value="Phage_CGC-2007_Cje0229"/>
</dbReference>
<dbReference type="Pfam" id="PF07087">
    <property type="entry name" value="DUF1353"/>
    <property type="match status" value="1"/>
</dbReference>
<gene>
    <name evidence="1" type="ORF">HNP98_000033</name>
</gene>
<reference evidence="1 2" key="1">
    <citation type="submission" date="2020-05" db="EMBL/GenBank/DDBJ databases">
        <title>Genomic Encyclopedia of Type Strains, Phase IV (KMG-V): Genome sequencing to study the core and pangenomes of soil and plant-associated prokaryotes.</title>
        <authorList>
            <person name="Whitman W."/>
        </authorList>
    </citation>
    <scope>NUCLEOTIDE SEQUENCE [LARGE SCALE GENOMIC DNA]</scope>
    <source>
        <strain evidence="1 2">9A</strain>
    </source>
</reference>